<dbReference type="PANTHER" id="PTHR34094">
    <property type="match status" value="1"/>
</dbReference>
<protein>
    <submittedName>
        <fullName evidence="2">DUF4097 family beta strand repeat protein</fullName>
    </submittedName>
</protein>
<feature type="domain" description="DUF4097" evidence="1">
    <location>
        <begin position="194"/>
        <end position="331"/>
    </location>
</feature>
<dbReference type="AlphaFoldDB" id="A0A926DSB8"/>
<proteinExistence type="predicted"/>
<dbReference type="Pfam" id="PF13349">
    <property type="entry name" value="DUF4097"/>
    <property type="match status" value="2"/>
</dbReference>
<evidence type="ECO:0000313" key="3">
    <source>
        <dbReference type="Proteomes" id="UP000657006"/>
    </source>
</evidence>
<keyword evidence="3" id="KW-1185">Reference proteome</keyword>
<organism evidence="2 3">
    <name type="scientific">Bianquea renquensis</name>
    <dbReference type="NCBI Taxonomy" id="2763661"/>
    <lineage>
        <taxon>Bacteria</taxon>
        <taxon>Bacillati</taxon>
        <taxon>Bacillota</taxon>
        <taxon>Clostridia</taxon>
        <taxon>Eubacteriales</taxon>
        <taxon>Bianqueaceae</taxon>
        <taxon>Bianquea</taxon>
    </lineage>
</organism>
<evidence type="ECO:0000313" key="2">
    <source>
        <dbReference type="EMBL" id="MBC8543146.1"/>
    </source>
</evidence>
<dbReference type="EMBL" id="JACRSQ010000007">
    <property type="protein sequence ID" value="MBC8543146.1"/>
    <property type="molecule type" value="Genomic_DNA"/>
</dbReference>
<dbReference type="PANTHER" id="PTHR34094:SF1">
    <property type="entry name" value="PROTEIN FAM185A"/>
    <property type="match status" value="1"/>
</dbReference>
<sequence length="339" mass="36374">MKRWLKIMLVIFICATILTGIGVGLEIGIYGVQSYAARKGTTMTTFEKTFDSQDITNLTFHLTNLPLEIIPTADQTIKVEAIYPKNQGIDFSASLEGHNTVSLRQEDSAFQGLFSLFAGWGDSRVTVYCPTELSLSISGRNTSGKVSISKMVTESLDLQTTSGKIQLHDLSASETRLHATSGKIALTNSQVSGKVSATASSGKISLENLQCNSVYAKSTSGSLFLNRIQADTMELHSTSGAIEGTGQWTDMAADTTSGRIELEYTSPVKGNGRFSSTSGSIRLTIPKSSSVKVDFSSVSGRLKTEDGTRRDNTLMYGDGTHHFSIKTTSGSGTISTVQD</sequence>
<dbReference type="RefSeq" id="WP_177720355.1">
    <property type="nucleotide sequence ID" value="NZ_JACRSQ010000007.1"/>
</dbReference>
<feature type="domain" description="DUF4097" evidence="1">
    <location>
        <begin position="55"/>
        <end position="191"/>
    </location>
</feature>
<comment type="caution">
    <text evidence="2">The sequence shown here is derived from an EMBL/GenBank/DDBJ whole genome shotgun (WGS) entry which is preliminary data.</text>
</comment>
<reference evidence="2" key="1">
    <citation type="submission" date="2020-08" db="EMBL/GenBank/DDBJ databases">
        <title>Genome public.</title>
        <authorList>
            <person name="Liu C."/>
            <person name="Sun Q."/>
        </authorList>
    </citation>
    <scope>NUCLEOTIDE SEQUENCE</scope>
    <source>
        <strain evidence="2">NSJ-32</strain>
    </source>
</reference>
<dbReference type="InterPro" id="IPR025164">
    <property type="entry name" value="Toastrack_DUF4097"/>
</dbReference>
<dbReference type="Gene3D" id="2.160.20.120">
    <property type="match status" value="1"/>
</dbReference>
<name>A0A926DSB8_9FIRM</name>
<accession>A0A926DSB8</accession>
<evidence type="ECO:0000259" key="1">
    <source>
        <dbReference type="Pfam" id="PF13349"/>
    </source>
</evidence>
<dbReference type="Proteomes" id="UP000657006">
    <property type="component" value="Unassembled WGS sequence"/>
</dbReference>
<gene>
    <name evidence="2" type="ORF">H8730_06285</name>
</gene>